<reference evidence="2 3" key="1">
    <citation type="submission" date="2022-05" db="EMBL/GenBank/DDBJ databases">
        <authorList>
            <consortium name="Genoscope - CEA"/>
            <person name="William W."/>
        </authorList>
    </citation>
    <scope>NUCLEOTIDE SEQUENCE [LARGE SCALE GENOMIC DNA]</scope>
</reference>
<feature type="compositionally biased region" description="Polar residues" evidence="1">
    <location>
        <begin position="129"/>
        <end position="141"/>
    </location>
</feature>
<dbReference type="PANTHER" id="PTHR47510:SF3">
    <property type="entry name" value="ENDO_EXONUCLEASE_PHOSPHATASE DOMAIN-CONTAINING PROTEIN"/>
    <property type="match status" value="1"/>
</dbReference>
<dbReference type="PANTHER" id="PTHR47510">
    <property type="entry name" value="REVERSE TRANSCRIPTASE DOMAIN-CONTAINING PROTEIN"/>
    <property type="match status" value="1"/>
</dbReference>
<sequence>MAICYSRQTLQTISLPTALLRLDPGVWRRLIHFGISRVKPTRRGTRGGRRRSCTPPSSTTFLHRTDNFCATPSLESTFCSRTVGNLPERRVLHIPPPSQLNIQLDTFPIGSINNQPVTAIGAQNRHRTSSTAPRGRNSSNISVINCRPRREEHEFGMNILLANTQSLAPKIDEVRSVMLNVKPDLGFFTETWLRETISDSQVNIPGYSFIARNRCVDIHGGVGLYIHDSIKFKPLDEFSDPDFESLWVWLRPRRLPRGFPCLVAGTVYHPQLGVNNSGMLNHLTTTLTDIVGQ</sequence>
<dbReference type="EMBL" id="CALNXJ010000014">
    <property type="protein sequence ID" value="CAH3114519.1"/>
    <property type="molecule type" value="Genomic_DNA"/>
</dbReference>
<name>A0AAU9WJB7_9CNID</name>
<feature type="region of interest" description="Disordered" evidence="1">
    <location>
        <begin position="122"/>
        <end position="141"/>
    </location>
</feature>
<evidence type="ECO:0000256" key="1">
    <source>
        <dbReference type="SAM" id="MobiDB-lite"/>
    </source>
</evidence>
<evidence type="ECO:0000313" key="3">
    <source>
        <dbReference type="Proteomes" id="UP001159428"/>
    </source>
</evidence>
<keyword evidence="3" id="KW-1185">Reference proteome</keyword>
<gene>
    <name evidence="2" type="ORF">PMEA_00005497</name>
</gene>
<dbReference type="GO" id="GO:0003824">
    <property type="term" value="F:catalytic activity"/>
    <property type="evidence" value="ECO:0007669"/>
    <property type="project" value="InterPro"/>
</dbReference>
<proteinExistence type="predicted"/>
<dbReference type="AlphaFoldDB" id="A0AAU9WJB7"/>
<evidence type="ECO:0000313" key="2">
    <source>
        <dbReference type="EMBL" id="CAH3114519.1"/>
    </source>
</evidence>
<dbReference type="Gene3D" id="3.60.10.10">
    <property type="entry name" value="Endonuclease/exonuclease/phosphatase"/>
    <property type="match status" value="1"/>
</dbReference>
<accession>A0AAU9WJB7</accession>
<dbReference type="InterPro" id="IPR036691">
    <property type="entry name" value="Endo/exonu/phosph_ase_sf"/>
</dbReference>
<organism evidence="2 3">
    <name type="scientific">Pocillopora meandrina</name>
    <dbReference type="NCBI Taxonomy" id="46732"/>
    <lineage>
        <taxon>Eukaryota</taxon>
        <taxon>Metazoa</taxon>
        <taxon>Cnidaria</taxon>
        <taxon>Anthozoa</taxon>
        <taxon>Hexacorallia</taxon>
        <taxon>Scleractinia</taxon>
        <taxon>Astrocoeniina</taxon>
        <taxon>Pocilloporidae</taxon>
        <taxon>Pocillopora</taxon>
    </lineage>
</organism>
<dbReference type="SUPFAM" id="SSF56219">
    <property type="entry name" value="DNase I-like"/>
    <property type="match status" value="1"/>
</dbReference>
<protein>
    <submittedName>
        <fullName evidence="2">Uncharacterized protein</fullName>
    </submittedName>
</protein>
<comment type="caution">
    <text evidence="2">The sequence shown here is derived from an EMBL/GenBank/DDBJ whole genome shotgun (WGS) entry which is preliminary data.</text>
</comment>
<dbReference type="Proteomes" id="UP001159428">
    <property type="component" value="Unassembled WGS sequence"/>
</dbReference>